<dbReference type="GO" id="GO:0008654">
    <property type="term" value="P:phospholipid biosynthetic process"/>
    <property type="evidence" value="ECO:0007669"/>
    <property type="project" value="UniProtKB-KW"/>
</dbReference>
<dbReference type="PRINTS" id="PR00081">
    <property type="entry name" value="GDHRDH"/>
</dbReference>
<keyword evidence="3" id="KW-0560">Oxidoreductase</keyword>
<name>A0A1V8SA39_9PEZI</name>
<dbReference type="GO" id="GO:0048038">
    <property type="term" value="F:quinone binding"/>
    <property type="evidence" value="ECO:0007669"/>
    <property type="project" value="TreeGrafter"/>
</dbReference>
<keyword evidence="4" id="KW-1208">Phospholipid metabolism</keyword>
<feature type="transmembrane region" description="Helical" evidence="5">
    <location>
        <begin position="81"/>
        <end position="96"/>
    </location>
</feature>
<proteinExistence type="inferred from homology"/>
<evidence type="ECO:0000256" key="1">
    <source>
        <dbReference type="ARBA" id="ARBA00006484"/>
    </source>
</evidence>
<dbReference type="EMBL" id="NAJO01000076">
    <property type="protein sequence ID" value="OQN95923.1"/>
    <property type="molecule type" value="Genomic_DNA"/>
</dbReference>
<dbReference type="PROSITE" id="PS00061">
    <property type="entry name" value="ADH_SHORT"/>
    <property type="match status" value="1"/>
</dbReference>
<dbReference type="CDD" id="cd05233">
    <property type="entry name" value="SDR_c"/>
    <property type="match status" value="1"/>
</dbReference>
<dbReference type="Gene3D" id="3.40.50.720">
    <property type="entry name" value="NAD(P)-binding Rossmann-like Domain"/>
    <property type="match status" value="1"/>
</dbReference>
<dbReference type="InterPro" id="IPR002347">
    <property type="entry name" value="SDR_fam"/>
</dbReference>
<protein>
    <recommendedName>
        <fullName evidence="4">1-acyl-sn-glycerol-3-phosphate acyltransferase</fullName>
        <ecNumber evidence="4">2.3.1.51</ecNumber>
    </recommendedName>
</protein>
<keyword evidence="4" id="KW-0444">Lipid biosynthesis</keyword>
<gene>
    <name evidence="7" type="ORF">B0A48_17760</name>
</gene>
<sequence length="567" mass="60948">MSWFSALAYAVLGFLSVVFVTSHLTTLLVSLSLALPIVSYYPRLLASFTALFLCAIYGTCASGALSLFGHGELGQYTTARAFKWTMLVFTGVWMVVEDPGVGKEGYGEKGWLGTRPAVFVGNHQSELDVLVVGHVFMPGTVVTAKSSLKYVPVLGWFMLLSKTVFLDRKNATQASGALGSAGQQMKKNRQSVFMFAEGTRSYFDHPDLLPFKSGAFRLAVQAGVPVVPVVVEPYSNLLNSKKKIFRTGTIRIKVLKPIETVSISSEFEAVRKFTDETREIMLRELKGMAEAAEKSGVALKPHEAMGMNGTTGKSTHNKQLVLITGATGGIGKATAFAFAKTGSYNLALHYHSASTETRSQLLSEVKAATPTNTAIETTFFHADLGSFEGVRRLHDDVTKQSGDVDILFNNAGSTLSHSGMKSLADVPIDVFEQSWRVNTGSGILLTQLCLPYMERTGYGRVIFCSSVAGLTGGVVGPHYASSKSAIHGFVHWLAGNVAKKGITVNAIAPALIEETAMLPGGNEELAARVPVGRLGKPDEIADTVMWMVRNGYVTNKVIAVDGGMYPC</sequence>
<dbReference type="FunFam" id="3.40.50.720:FF:000173">
    <property type="entry name" value="3-oxoacyl-[acyl-carrier protein] reductase"/>
    <property type="match status" value="1"/>
</dbReference>
<dbReference type="NCBIfam" id="TIGR00530">
    <property type="entry name" value="AGP_acyltrn"/>
    <property type="match status" value="1"/>
</dbReference>
<dbReference type="SUPFAM" id="SSF51735">
    <property type="entry name" value="NAD(P)-binding Rossmann-fold domains"/>
    <property type="match status" value="1"/>
</dbReference>
<evidence type="ECO:0000259" key="6">
    <source>
        <dbReference type="SMART" id="SM00563"/>
    </source>
</evidence>
<dbReference type="FunCoup" id="A0A1V8SA39">
    <property type="interactions" value="491"/>
</dbReference>
<evidence type="ECO:0000313" key="7">
    <source>
        <dbReference type="EMBL" id="OQN95923.1"/>
    </source>
</evidence>
<accession>A0A1V8SA39</accession>
<dbReference type="InterPro" id="IPR036291">
    <property type="entry name" value="NAD(P)-bd_dom_sf"/>
</dbReference>
<comment type="caution">
    <text evidence="7">The sequence shown here is derived from an EMBL/GenBank/DDBJ whole genome shotgun (WGS) entry which is preliminary data.</text>
</comment>
<dbReference type="SMART" id="SM00563">
    <property type="entry name" value="PlsC"/>
    <property type="match status" value="1"/>
</dbReference>
<comment type="domain">
    <text evidence="4">The HXXXXD motif is essential for acyltransferase activity and may constitute the binding site for the phosphate moiety of the glycerol-3-phosphate.</text>
</comment>
<comment type="similarity">
    <text evidence="4">Belongs to the 1-acyl-sn-glycerol-3-phosphate acyltransferase family.</text>
</comment>
<dbReference type="Pfam" id="PF01553">
    <property type="entry name" value="Acyltransferase"/>
    <property type="match status" value="1"/>
</dbReference>
<dbReference type="PRINTS" id="PR00080">
    <property type="entry name" value="SDRFAMILY"/>
</dbReference>
<dbReference type="GO" id="GO:0016616">
    <property type="term" value="F:oxidoreductase activity, acting on the CH-OH group of donors, NAD or NADP as acceptor"/>
    <property type="evidence" value="ECO:0007669"/>
    <property type="project" value="TreeGrafter"/>
</dbReference>
<dbReference type="PANTHER" id="PTHR42760">
    <property type="entry name" value="SHORT-CHAIN DEHYDROGENASES/REDUCTASES FAMILY MEMBER"/>
    <property type="match status" value="1"/>
</dbReference>
<dbReference type="OrthoDB" id="417891at2759"/>
<dbReference type="GO" id="GO:0003841">
    <property type="term" value="F:1-acylglycerol-3-phosphate O-acyltransferase activity"/>
    <property type="evidence" value="ECO:0007669"/>
    <property type="project" value="UniProtKB-UniRule"/>
</dbReference>
<dbReference type="Pfam" id="PF00106">
    <property type="entry name" value="adh_short"/>
    <property type="match status" value="1"/>
</dbReference>
<keyword evidence="5" id="KW-1133">Transmembrane helix</keyword>
<dbReference type="CDD" id="cd07989">
    <property type="entry name" value="LPLAT_AGPAT-like"/>
    <property type="match status" value="1"/>
</dbReference>
<dbReference type="GO" id="GO:0006633">
    <property type="term" value="P:fatty acid biosynthetic process"/>
    <property type="evidence" value="ECO:0007669"/>
    <property type="project" value="TreeGrafter"/>
</dbReference>
<keyword evidence="5" id="KW-0472">Membrane</keyword>
<feature type="domain" description="Phospholipid/glycerol acyltransferase" evidence="6">
    <location>
        <begin position="117"/>
        <end position="234"/>
    </location>
</feature>
<evidence type="ECO:0000256" key="3">
    <source>
        <dbReference type="ARBA" id="ARBA00023002"/>
    </source>
</evidence>
<evidence type="ECO:0000313" key="8">
    <source>
        <dbReference type="Proteomes" id="UP000192596"/>
    </source>
</evidence>
<comment type="catalytic activity">
    <reaction evidence="4">
        <text>a 1-acyl-sn-glycero-3-phosphate + an acyl-CoA = a 1,2-diacyl-sn-glycero-3-phosphate + CoA</text>
        <dbReference type="Rhea" id="RHEA:19709"/>
        <dbReference type="ChEBI" id="CHEBI:57287"/>
        <dbReference type="ChEBI" id="CHEBI:57970"/>
        <dbReference type="ChEBI" id="CHEBI:58342"/>
        <dbReference type="ChEBI" id="CHEBI:58608"/>
        <dbReference type="EC" id="2.3.1.51"/>
    </reaction>
</comment>
<keyword evidence="8" id="KW-1185">Reference proteome</keyword>
<keyword evidence="4" id="KW-0443">Lipid metabolism</keyword>
<reference evidence="8" key="1">
    <citation type="submission" date="2017-03" db="EMBL/GenBank/DDBJ databases">
        <title>Genomes of endolithic fungi from Antarctica.</title>
        <authorList>
            <person name="Coleine C."/>
            <person name="Masonjones S."/>
            <person name="Stajich J.E."/>
        </authorList>
    </citation>
    <scope>NUCLEOTIDE SEQUENCE [LARGE SCALE GENOMIC DNA]</scope>
    <source>
        <strain evidence="8">CCFEE 5527</strain>
    </source>
</reference>
<dbReference type="GO" id="GO:0016020">
    <property type="term" value="C:membrane"/>
    <property type="evidence" value="ECO:0007669"/>
    <property type="project" value="InterPro"/>
</dbReference>
<keyword evidence="5" id="KW-0812">Transmembrane</keyword>
<organism evidence="7 8">
    <name type="scientific">Cryoendolithus antarcticus</name>
    <dbReference type="NCBI Taxonomy" id="1507870"/>
    <lineage>
        <taxon>Eukaryota</taxon>
        <taxon>Fungi</taxon>
        <taxon>Dikarya</taxon>
        <taxon>Ascomycota</taxon>
        <taxon>Pezizomycotina</taxon>
        <taxon>Dothideomycetes</taxon>
        <taxon>Dothideomycetidae</taxon>
        <taxon>Cladosporiales</taxon>
        <taxon>Cladosporiaceae</taxon>
        <taxon>Cryoendolithus</taxon>
    </lineage>
</organism>
<keyword evidence="2" id="KW-0521">NADP</keyword>
<keyword evidence="4" id="KW-0594">Phospholipid biosynthesis</keyword>
<evidence type="ECO:0000256" key="5">
    <source>
        <dbReference type="SAM" id="Phobius"/>
    </source>
</evidence>
<dbReference type="EC" id="2.3.1.51" evidence="4"/>
<comment type="similarity">
    <text evidence="1">Belongs to the short-chain dehydrogenases/reductases (SDR) family.</text>
</comment>
<keyword evidence="4" id="KW-0012">Acyltransferase</keyword>
<dbReference type="PANTHER" id="PTHR42760:SF127">
    <property type="entry name" value="3-KETOACYL-ACYL CARRIER PROTEIN REDUCTASE-RELATED"/>
    <property type="match status" value="1"/>
</dbReference>
<dbReference type="SUPFAM" id="SSF69593">
    <property type="entry name" value="Glycerol-3-phosphate (1)-acyltransferase"/>
    <property type="match status" value="1"/>
</dbReference>
<dbReference type="InterPro" id="IPR002123">
    <property type="entry name" value="Plipid/glycerol_acylTrfase"/>
</dbReference>
<feature type="transmembrane region" description="Helical" evidence="5">
    <location>
        <begin position="44"/>
        <end position="69"/>
    </location>
</feature>
<dbReference type="AlphaFoldDB" id="A0A1V8SA39"/>
<dbReference type="InterPro" id="IPR004552">
    <property type="entry name" value="AGP_acyltrans"/>
</dbReference>
<dbReference type="InParanoid" id="A0A1V8SA39"/>
<evidence type="ECO:0000256" key="2">
    <source>
        <dbReference type="ARBA" id="ARBA00022857"/>
    </source>
</evidence>
<dbReference type="Proteomes" id="UP000192596">
    <property type="component" value="Unassembled WGS sequence"/>
</dbReference>
<dbReference type="InterPro" id="IPR020904">
    <property type="entry name" value="Sc_DH/Rdtase_CS"/>
</dbReference>
<dbReference type="STRING" id="1507870.A0A1V8SA39"/>
<evidence type="ECO:0000256" key="4">
    <source>
        <dbReference type="RuleBase" id="RU361267"/>
    </source>
</evidence>
<keyword evidence="4" id="KW-0808">Transferase</keyword>